<sequence length="361" mass="39627">MNMHRPWFKSNPEAFQREGEGELRRVVKRPGDSDLHRIRERAISEAWAGAGTVRPHIRRQGQFDEWRPHGPSEEITEGPRGRVEGVPVSRDAQDLRPLDATFHGQSSRSTAHSASSITPLLPRFLRSSLANAEVGGGVSSSTRGGHKARNAAMISMGGPERRGPGGPWCLGFSGMTSERTHAAQPRNERREVVVGHIHPIHNPDLEVAHECGAVRACFAGAAGPFSSPFWKNTPEPSPKKEIRPDGRGELAALLHVCAHGSKNAPHGSYSTVFFTGEELDLDLAGLPERKDACYVEIDQSEGMVLTWSNRQRTVKYGGTGEMQGKVGFQRQKLAFGRQGFLCAKLAMIFEHPLPHSHPFPD</sequence>
<dbReference type="EMBL" id="KZ997190">
    <property type="protein sequence ID" value="RKO87740.1"/>
    <property type="molecule type" value="Genomic_DNA"/>
</dbReference>
<reference evidence="3" key="1">
    <citation type="journal article" date="2018" name="Nat. Microbiol.">
        <title>Leveraging single-cell genomics to expand the fungal tree of life.</title>
        <authorList>
            <person name="Ahrendt S.R."/>
            <person name="Quandt C.A."/>
            <person name="Ciobanu D."/>
            <person name="Clum A."/>
            <person name="Salamov A."/>
            <person name="Andreopoulos B."/>
            <person name="Cheng J.F."/>
            <person name="Woyke T."/>
            <person name="Pelin A."/>
            <person name="Henrissat B."/>
            <person name="Reynolds N.K."/>
            <person name="Benny G.L."/>
            <person name="Smith M.E."/>
            <person name="James T.Y."/>
            <person name="Grigoriev I.V."/>
        </authorList>
    </citation>
    <scope>NUCLEOTIDE SEQUENCE [LARGE SCALE GENOMIC DNA]</scope>
</reference>
<feature type="compositionally biased region" description="Basic and acidic residues" evidence="1">
    <location>
        <begin position="61"/>
        <end position="83"/>
    </location>
</feature>
<evidence type="ECO:0000313" key="3">
    <source>
        <dbReference type="Proteomes" id="UP000269721"/>
    </source>
</evidence>
<dbReference type="AlphaFoldDB" id="A0A4P9WA71"/>
<evidence type="ECO:0000256" key="1">
    <source>
        <dbReference type="SAM" id="MobiDB-lite"/>
    </source>
</evidence>
<name>A0A4P9WA71_9FUNG</name>
<evidence type="ECO:0000313" key="2">
    <source>
        <dbReference type="EMBL" id="RKO87740.1"/>
    </source>
</evidence>
<protein>
    <submittedName>
        <fullName evidence="2">Uncharacterized protein</fullName>
    </submittedName>
</protein>
<gene>
    <name evidence="2" type="ORF">BDK51DRAFT_41791</name>
</gene>
<feature type="region of interest" description="Disordered" evidence="1">
    <location>
        <begin position="53"/>
        <end position="84"/>
    </location>
</feature>
<dbReference type="Proteomes" id="UP000269721">
    <property type="component" value="Unassembled WGS sequence"/>
</dbReference>
<organism evidence="2 3">
    <name type="scientific">Blyttiomyces helicus</name>
    <dbReference type="NCBI Taxonomy" id="388810"/>
    <lineage>
        <taxon>Eukaryota</taxon>
        <taxon>Fungi</taxon>
        <taxon>Fungi incertae sedis</taxon>
        <taxon>Chytridiomycota</taxon>
        <taxon>Chytridiomycota incertae sedis</taxon>
        <taxon>Chytridiomycetes</taxon>
        <taxon>Chytridiomycetes incertae sedis</taxon>
        <taxon>Blyttiomyces</taxon>
    </lineage>
</organism>
<accession>A0A4P9WA71</accession>
<feature type="region of interest" description="Disordered" evidence="1">
    <location>
        <begin position="1"/>
        <end position="22"/>
    </location>
</feature>
<proteinExistence type="predicted"/>
<keyword evidence="3" id="KW-1185">Reference proteome</keyword>